<evidence type="ECO:0000313" key="1">
    <source>
        <dbReference type="EMBL" id="ONI44406.1"/>
    </source>
</evidence>
<dbReference type="EMBL" id="LJHD01000109">
    <property type="protein sequence ID" value="ONI44406.1"/>
    <property type="molecule type" value="Genomic_DNA"/>
</dbReference>
<accession>A0ACC8XHV2</accession>
<comment type="caution">
    <text evidence="1">The sequence shown here is derived from an EMBL/GenBank/DDBJ whole genome shotgun (WGS) entry which is preliminary data.</text>
</comment>
<dbReference type="Proteomes" id="UP000188637">
    <property type="component" value="Unassembled WGS sequence"/>
</dbReference>
<name>A0ACC8XHV2_9FIRM</name>
<reference evidence="1" key="1">
    <citation type="submission" date="2016-08" db="EMBL/GenBank/DDBJ databases">
        <authorList>
            <person name="Ngugi D.K."/>
            <person name="Miyake S."/>
            <person name="Stingl U."/>
        </authorList>
    </citation>
    <scope>NUCLEOTIDE SEQUENCE</scope>
    <source>
        <strain evidence="1">SCG-D08WGA-EpuloA1</strain>
    </source>
</reference>
<organism evidence="1 2">
    <name type="scientific">Candidatus Epulonipiscium fishelsonii</name>
    <dbReference type="NCBI Taxonomy" id="77094"/>
    <lineage>
        <taxon>Bacteria</taxon>
        <taxon>Bacillati</taxon>
        <taxon>Bacillota</taxon>
        <taxon>Clostridia</taxon>
        <taxon>Lachnospirales</taxon>
        <taxon>Lachnospiraceae</taxon>
        <taxon>Candidatus Epulonipiscium</taxon>
    </lineage>
</organism>
<proteinExistence type="predicted"/>
<gene>
    <name evidence="1" type="ORF">AN640_05610</name>
</gene>
<evidence type="ECO:0000313" key="2">
    <source>
        <dbReference type="Proteomes" id="UP000188637"/>
    </source>
</evidence>
<protein>
    <submittedName>
        <fullName evidence="1">Uncharacterized protein</fullName>
    </submittedName>
</protein>
<keyword evidence="2" id="KW-1185">Reference proteome</keyword>
<sequence length="400" mass="46284">MKTILILGDTPLYRDGRVERHINALKNNYNIIITGTAAPNIEGVQFIQFTDTEPNNIQNKVIRKLKKLQRIIFYKKYTSKKLDKMYWNIIYIKELWEALKSLDNIDLILSNDFMMLPLGIKLSKLKNIPIIADMHEYAPRQFENMLGWAKTEGLFRTYLCKMYLPKANKVFTVSPGLGKKYYKTFGVKCEILTNAPEYEELKPTKVNKVIKLVYHGGTGSRGLEIFVPIMKKLGKSYTLDLYLVHNQGSRKSNKLIKKLSSLKNITLNEVVPPEDIAKTINQYDLGLYILKPTSFNQKYMLPNKLFEFGQARLGVIMGPNIETSKYINKYKFGAISKDFEVDSAVQLIKSLTKEDIEKFKINANNFAKEENSEKNAKLLRKAVSELLIRREDNDERTRRI</sequence>